<evidence type="ECO:0000313" key="2">
    <source>
        <dbReference type="EMBL" id="ETW86513.1"/>
    </source>
</evidence>
<dbReference type="Proteomes" id="UP000030671">
    <property type="component" value="Unassembled WGS sequence"/>
</dbReference>
<accession>W4KKY5</accession>
<dbReference type="InParanoid" id="W4KKY5"/>
<sequence>MAGMELQPMKRFSWWEQQSSQSQIMVTGLAISNANGQPGSGNFGRRGTMSREQSRKPNVPSQKYRRRKDSIEPD</sequence>
<protein>
    <submittedName>
        <fullName evidence="2">Uncharacterized protein</fullName>
    </submittedName>
</protein>
<dbReference type="RefSeq" id="XP_009540527.1">
    <property type="nucleotide sequence ID" value="XM_009542232.1"/>
</dbReference>
<proteinExistence type="predicted"/>
<dbReference type="KEGG" id="hir:HETIRDRAFT_406548"/>
<dbReference type="EMBL" id="KI925454">
    <property type="protein sequence ID" value="ETW86513.1"/>
    <property type="molecule type" value="Genomic_DNA"/>
</dbReference>
<evidence type="ECO:0000256" key="1">
    <source>
        <dbReference type="SAM" id="MobiDB-lite"/>
    </source>
</evidence>
<keyword evidence="3" id="KW-1185">Reference proteome</keyword>
<feature type="region of interest" description="Disordered" evidence="1">
    <location>
        <begin position="31"/>
        <end position="74"/>
    </location>
</feature>
<dbReference type="AlphaFoldDB" id="W4KKY5"/>
<feature type="non-terminal residue" evidence="2">
    <location>
        <position position="74"/>
    </location>
</feature>
<evidence type="ECO:0000313" key="3">
    <source>
        <dbReference type="Proteomes" id="UP000030671"/>
    </source>
</evidence>
<organism evidence="2 3">
    <name type="scientific">Heterobasidion irregulare (strain TC 32-1)</name>
    <dbReference type="NCBI Taxonomy" id="747525"/>
    <lineage>
        <taxon>Eukaryota</taxon>
        <taxon>Fungi</taxon>
        <taxon>Dikarya</taxon>
        <taxon>Basidiomycota</taxon>
        <taxon>Agaricomycotina</taxon>
        <taxon>Agaricomycetes</taxon>
        <taxon>Russulales</taxon>
        <taxon>Bondarzewiaceae</taxon>
        <taxon>Heterobasidion</taxon>
        <taxon>Heterobasidion annosum species complex</taxon>
    </lineage>
</organism>
<reference evidence="2 3" key="1">
    <citation type="journal article" date="2012" name="New Phytol.">
        <title>Insight into trade-off between wood decay and parasitism from the genome of a fungal forest pathogen.</title>
        <authorList>
            <person name="Olson A."/>
            <person name="Aerts A."/>
            <person name="Asiegbu F."/>
            <person name="Belbahri L."/>
            <person name="Bouzid O."/>
            <person name="Broberg A."/>
            <person name="Canback B."/>
            <person name="Coutinho P.M."/>
            <person name="Cullen D."/>
            <person name="Dalman K."/>
            <person name="Deflorio G."/>
            <person name="van Diepen L.T."/>
            <person name="Dunand C."/>
            <person name="Duplessis S."/>
            <person name="Durling M."/>
            <person name="Gonthier P."/>
            <person name="Grimwood J."/>
            <person name="Fossdal C.G."/>
            <person name="Hansson D."/>
            <person name="Henrissat B."/>
            <person name="Hietala A."/>
            <person name="Himmelstrand K."/>
            <person name="Hoffmeister D."/>
            <person name="Hogberg N."/>
            <person name="James T.Y."/>
            <person name="Karlsson M."/>
            <person name="Kohler A."/>
            <person name="Kues U."/>
            <person name="Lee Y.H."/>
            <person name="Lin Y.C."/>
            <person name="Lind M."/>
            <person name="Lindquist E."/>
            <person name="Lombard V."/>
            <person name="Lucas S."/>
            <person name="Lunden K."/>
            <person name="Morin E."/>
            <person name="Murat C."/>
            <person name="Park J."/>
            <person name="Raffaello T."/>
            <person name="Rouze P."/>
            <person name="Salamov A."/>
            <person name="Schmutz J."/>
            <person name="Solheim H."/>
            <person name="Stahlberg J."/>
            <person name="Velez H."/>
            <person name="de Vries R.P."/>
            <person name="Wiebenga A."/>
            <person name="Woodward S."/>
            <person name="Yakovlev I."/>
            <person name="Garbelotto M."/>
            <person name="Martin F."/>
            <person name="Grigoriev I.V."/>
            <person name="Stenlid J."/>
        </authorList>
    </citation>
    <scope>NUCLEOTIDE SEQUENCE [LARGE SCALE GENOMIC DNA]</scope>
    <source>
        <strain evidence="2 3">TC 32-1</strain>
    </source>
</reference>
<name>W4KKY5_HETIT</name>
<dbReference type="GeneID" id="20672524"/>
<dbReference type="HOGENOM" id="CLU_2694488_0_0_1"/>
<gene>
    <name evidence="2" type="ORF">HETIRDRAFT_406548</name>
</gene>